<dbReference type="EC" id="3.4.24.-" evidence="1"/>
<name>G4CHJ9_9NEIS</name>
<dbReference type="HOGENOM" id="CLU_3254574_0_0_4"/>
<dbReference type="Proteomes" id="UP000003019">
    <property type="component" value="Unassembled WGS sequence"/>
</dbReference>
<dbReference type="EMBL" id="AGAY01000042">
    <property type="protein sequence ID" value="EGY52664.1"/>
    <property type="molecule type" value="Genomic_DNA"/>
</dbReference>
<gene>
    <name evidence="1" type="ORF">HMPREF9371_1088</name>
</gene>
<keyword evidence="1" id="KW-0378">Hydrolase</keyword>
<dbReference type="GO" id="GO:0006508">
    <property type="term" value="P:proteolysis"/>
    <property type="evidence" value="ECO:0007669"/>
    <property type="project" value="UniProtKB-KW"/>
</dbReference>
<proteinExistence type="predicted"/>
<organism evidence="1 2">
    <name type="scientific">Neisseria shayeganii 871</name>
    <dbReference type="NCBI Taxonomy" id="1032488"/>
    <lineage>
        <taxon>Bacteria</taxon>
        <taxon>Pseudomonadati</taxon>
        <taxon>Pseudomonadota</taxon>
        <taxon>Betaproteobacteria</taxon>
        <taxon>Neisseriales</taxon>
        <taxon>Neisseriaceae</taxon>
        <taxon>Neisseria</taxon>
    </lineage>
</organism>
<accession>G4CHJ9</accession>
<comment type="caution">
    <text evidence="1">The sequence shown here is derived from an EMBL/GenBank/DDBJ whole genome shotgun (WGS) entry which is preliminary data.</text>
</comment>
<sequence length="42" mass="4905">MRRRCGFCKGLNLLIKQAWLCKTLSAAHFCIVRFCPEYRSLA</sequence>
<dbReference type="AlphaFoldDB" id="G4CHJ9"/>
<keyword evidence="1" id="KW-0482">Metalloprotease</keyword>
<dbReference type="GO" id="GO:0008237">
    <property type="term" value="F:metallopeptidase activity"/>
    <property type="evidence" value="ECO:0007669"/>
    <property type="project" value="UniProtKB-KW"/>
</dbReference>
<keyword evidence="1" id="KW-0645">Protease</keyword>
<evidence type="ECO:0000313" key="1">
    <source>
        <dbReference type="EMBL" id="EGY52664.1"/>
    </source>
</evidence>
<protein>
    <submittedName>
        <fullName evidence="1">Metalloprotease</fullName>
        <ecNumber evidence="1">3.4.24.-</ecNumber>
    </submittedName>
</protein>
<evidence type="ECO:0000313" key="2">
    <source>
        <dbReference type="Proteomes" id="UP000003019"/>
    </source>
</evidence>
<keyword evidence="2" id="KW-1185">Reference proteome</keyword>
<reference evidence="1 2" key="1">
    <citation type="submission" date="2011-05" db="EMBL/GenBank/DDBJ databases">
        <authorList>
            <person name="Muzny D."/>
            <person name="Qin X."/>
            <person name="Deng J."/>
            <person name="Jiang H."/>
            <person name="Liu Y."/>
            <person name="Qu J."/>
            <person name="Song X.-Z."/>
            <person name="Zhang L."/>
            <person name="Thornton R."/>
            <person name="Coyle M."/>
            <person name="Francisco L."/>
            <person name="Jackson L."/>
            <person name="Javaid M."/>
            <person name="Korchina V."/>
            <person name="Kovar C."/>
            <person name="Mata R."/>
            <person name="Mathew T."/>
            <person name="Ngo R."/>
            <person name="Nguyen L."/>
            <person name="Nguyen N."/>
            <person name="Okwuonu G."/>
            <person name="Ongeri F."/>
            <person name="Pham C."/>
            <person name="Simmons D."/>
            <person name="Wilczek-Boney K."/>
            <person name="Hale W."/>
            <person name="Jakkamsetti A."/>
            <person name="Pham P."/>
            <person name="Ruth R."/>
            <person name="San Lucas F."/>
            <person name="Warren J."/>
            <person name="Zhang J."/>
            <person name="Zhao Z."/>
            <person name="Zhou C."/>
            <person name="Zhu D."/>
            <person name="Lee S."/>
            <person name="Bess C."/>
            <person name="Blankenburg K."/>
            <person name="Forbes L."/>
            <person name="Fu Q."/>
            <person name="Gubbala S."/>
            <person name="Hirani K."/>
            <person name="Jayaseelan J.C."/>
            <person name="Lara F."/>
            <person name="Munidasa M."/>
            <person name="Palculict T."/>
            <person name="Patil S."/>
            <person name="Pu L.-L."/>
            <person name="Saada N."/>
            <person name="Tang L."/>
            <person name="Weissenberger G."/>
            <person name="Zhu Y."/>
            <person name="Hemphill L."/>
            <person name="Shang Y."/>
            <person name="Youmans B."/>
            <person name="Ayvaz T."/>
            <person name="Ross M."/>
            <person name="Santibanez J."/>
            <person name="Aqrawi P."/>
            <person name="Gross S."/>
            <person name="Joshi V."/>
            <person name="Fowler G."/>
            <person name="Nazareth L."/>
            <person name="Reid J."/>
            <person name="Worley K."/>
            <person name="Petrosino J."/>
            <person name="Highlander S."/>
            <person name="Gibbs R."/>
        </authorList>
    </citation>
    <scope>NUCLEOTIDE SEQUENCE [LARGE SCALE GENOMIC DNA]</scope>
    <source>
        <strain evidence="1 2">871</strain>
    </source>
</reference>